<dbReference type="PANTHER" id="PTHR47515">
    <property type="entry name" value="LOW CALCIUM RESPONSE LOCUS PROTEIN T"/>
    <property type="match status" value="1"/>
</dbReference>
<reference evidence="2 3" key="1">
    <citation type="submission" date="2017-09" db="EMBL/GenBank/DDBJ databases">
        <authorList>
            <person name="Kim K.H."/>
            <person name="Chun B.H."/>
            <person name="Han G.S."/>
            <person name="Hyun S.G."/>
            <person name="Jeon C.O."/>
        </authorList>
    </citation>
    <scope>NUCLEOTIDE SEQUENCE [LARGE SCALE GENOMIC DNA]</scope>
    <source>
        <strain evidence="2 3">SH</strain>
    </source>
</reference>
<dbReference type="AlphaFoldDB" id="A0AAN1PGH6"/>
<organism evidence="2 3">
    <name type="scientific">Acetobacter pomorum</name>
    <dbReference type="NCBI Taxonomy" id="65959"/>
    <lineage>
        <taxon>Bacteria</taxon>
        <taxon>Pseudomonadati</taxon>
        <taxon>Pseudomonadota</taxon>
        <taxon>Alphaproteobacteria</taxon>
        <taxon>Acetobacterales</taxon>
        <taxon>Acetobacteraceae</taxon>
        <taxon>Acetobacter</taxon>
    </lineage>
</organism>
<dbReference type="PROSITE" id="PS50994">
    <property type="entry name" value="INTEGRASE"/>
    <property type="match status" value="1"/>
</dbReference>
<evidence type="ECO:0000313" key="2">
    <source>
        <dbReference type="EMBL" id="AXM99777.1"/>
    </source>
</evidence>
<protein>
    <recommendedName>
        <fullName evidence="1">Integrase catalytic domain-containing protein</fullName>
    </recommendedName>
</protein>
<proteinExistence type="predicted"/>
<accession>A0AAN1PGH6</accession>
<dbReference type="GO" id="GO:0003676">
    <property type="term" value="F:nucleic acid binding"/>
    <property type="evidence" value="ECO:0007669"/>
    <property type="project" value="InterPro"/>
</dbReference>
<dbReference type="InterPro" id="IPR036397">
    <property type="entry name" value="RNaseH_sf"/>
</dbReference>
<dbReference type="InterPro" id="IPR012337">
    <property type="entry name" value="RNaseH-like_sf"/>
</dbReference>
<gene>
    <name evidence="2" type="ORF">CJF59_03895</name>
</gene>
<dbReference type="Proteomes" id="UP000256572">
    <property type="component" value="Chromosome"/>
</dbReference>
<evidence type="ECO:0000313" key="3">
    <source>
        <dbReference type="Proteomes" id="UP000256572"/>
    </source>
</evidence>
<dbReference type="GO" id="GO:0015074">
    <property type="term" value="P:DNA integration"/>
    <property type="evidence" value="ECO:0007669"/>
    <property type="project" value="InterPro"/>
</dbReference>
<evidence type="ECO:0000259" key="1">
    <source>
        <dbReference type="PROSITE" id="PS50994"/>
    </source>
</evidence>
<reference evidence="2 3" key="2">
    <citation type="submission" date="2018-08" db="EMBL/GenBank/DDBJ databases">
        <title>Acetobacter oryzifermentans sp. nov., isolated from Korea traditional vinegar and reclassification of Acetobacter pasteurianus subsp. ascendens (Henneberg 1898) as Acetobacter ascendens comb. nov.</title>
        <authorList>
            <person name="Cho G.Y."/>
            <person name="Lee S.H."/>
        </authorList>
    </citation>
    <scope>NUCLEOTIDE SEQUENCE [LARGE SCALE GENOMIC DNA]</scope>
    <source>
        <strain evidence="2 3">SH</strain>
    </source>
</reference>
<dbReference type="Pfam" id="PF00665">
    <property type="entry name" value="rve"/>
    <property type="match status" value="1"/>
</dbReference>
<dbReference type="Gene3D" id="3.30.420.10">
    <property type="entry name" value="Ribonuclease H-like superfamily/Ribonuclease H"/>
    <property type="match status" value="1"/>
</dbReference>
<dbReference type="EMBL" id="CP023189">
    <property type="protein sequence ID" value="AXM99777.1"/>
    <property type="molecule type" value="Genomic_DNA"/>
</dbReference>
<dbReference type="PANTHER" id="PTHR47515:SF2">
    <property type="entry name" value="INTEGRASE CORE DOMAIN PROTEIN"/>
    <property type="match status" value="1"/>
</dbReference>
<sequence length="119" mass="14402">MQGHLWNHKRVYRIYRDLEFNLRIKLRRRLVREKPEKQSAVPDIPNRAWSMDFMADCLMDEPAFRLLNILDDFNRERLVIEVDFSLPTYRMVRCMEQVMEWRGRPEAIRMDNGSGGKTD</sequence>
<feature type="domain" description="Integrase catalytic" evidence="1">
    <location>
        <begin position="41"/>
        <end position="119"/>
    </location>
</feature>
<dbReference type="InterPro" id="IPR001584">
    <property type="entry name" value="Integrase_cat-core"/>
</dbReference>
<dbReference type="SUPFAM" id="SSF53098">
    <property type="entry name" value="Ribonuclease H-like"/>
    <property type="match status" value="1"/>
</dbReference>
<name>A0AAN1PGH6_9PROT</name>